<dbReference type="InterPro" id="IPR036249">
    <property type="entry name" value="Thioredoxin-like_sf"/>
</dbReference>
<dbReference type="Pfam" id="PF01323">
    <property type="entry name" value="DSBA"/>
    <property type="match status" value="1"/>
</dbReference>
<accession>A0A1B1YVB0</accession>
<feature type="active site" description="Nucleophile" evidence="2">
    <location>
        <position position="15"/>
    </location>
</feature>
<dbReference type="EMBL" id="CP014671">
    <property type="protein sequence ID" value="ANX04735.1"/>
    <property type="molecule type" value="Genomic_DNA"/>
</dbReference>
<dbReference type="AlphaFoldDB" id="A0A1B1YVB0"/>
<evidence type="ECO:0000256" key="2">
    <source>
        <dbReference type="PIRSR" id="PIRSR006386-1"/>
    </source>
</evidence>
<comment type="similarity">
    <text evidence="1">Belongs to the GST superfamily. NadH family.</text>
</comment>
<protein>
    <recommendedName>
        <fullName evidence="1">2-hydroxychromene-2-carboxylate isomerase</fullName>
        <ecNumber evidence="1">5.99.1.4</ecNumber>
    </recommendedName>
</protein>
<dbReference type="PIRSF" id="PIRSF006386">
    <property type="entry name" value="HCCAis_GSTk"/>
    <property type="match status" value="1"/>
</dbReference>
<dbReference type="EC" id="5.99.1.4" evidence="1"/>
<dbReference type="RefSeq" id="WP_068805543.1">
    <property type="nucleotide sequence ID" value="NZ_CP014671.1"/>
</dbReference>
<keyword evidence="5" id="KW-1185">Reference proteome</keyword>
<dbReference type="InterPro" id="IPR044087">
    <property type="entry name" value="NahD-like"/>
</dbReference>
<dbReference type="GO" id="GO:0004602">
    <property type="term" value="F:glutathione peroxidase activity"/>
    <property type="evidence" value="ECO:0007669"/>
    <property type="project" value="TreeGrafter"/>
</dbReference>
<evidence type="ECO:0000259" key="3">
    <source>
        <dbReference type="Pfam" id="PF01323"/>
    </source>
</evidence>
<evidence type="ECO:0000313" key="5">
    <source>
        <dbReference type="Proteomes" id="UP000092952"/>
    </source>
</evidence>
<dbReference type="KEGG" id="gbi:PG2T_11540"/>
<evidence type="ECO:0000313" key="4">
    <source>
        <dbReference type="EMBL" id="ANX04735.1"/>
    </source>
</evidence>
<dbReference type="SUPFAM" id="SSF52833">
    <property type="entry name" value="Thioredoxin-like"/>
    <property type="match status" value="1"/>
</dbReference>
<dbReference type="GO" id="GO:0004364">
    <property type="term" value="F:glutathione transferase activity"/>
    <property type="evidence" value="ECO:0007669"/>
    <property type="project" value="TreeGrafter"/>
</dbReference>
<dbReference type="Proteomes" id="UP000092952">
    <property type="component" value="Chromosome"/>
</dbReference>
<dbReference type="Gene3D" id="3.40.30.10">
    <property type="entry name" value="Glutaredoxin"/>
    <property type="match status" value="1"/>
</dbReference>
<dbReference type="PANTHER" id="PTHR42943">
    <property type="entry name" value="GLUTATHIONE S-TRANSFERASE KAPPA"/>
    <property type="match status" value="1"/>
</dbReference>
<dbReference type="GO" id="GO:0018845">
    <property type="term" value="F:2-hydroxychromene-2-carboxylate isomerase activity"/>
    <property type="evidence" value="ECO:0007669"/>
    <property type="project" value="UniProtKB-UniRule"/>
</dbReference>
<reference evidence="5" key="1">
    <citation type="submission" date="2016-03" db="EMBL/GenBank/DDBJ databases">
        <title>Complete genome sequence of Solimmundus cernigliae, representing a novel lineage of polycyclic aromatic hydrocarbon degraders within the Gammaproteobacteria.</title>
        <authorList>
            <person name="Singleton D.R."/>
            <person name="Dickey A.N."/>
            <person name="Scholl E.H."/>
            <person name="Wright F.A."/>
            <person name="Aitken M.D."/>
        </authorList>
    </citation>
    <scope>NUCLEOTIDE SEQUENCE [LARGE SCALE GENOMIC DNA]</scope>
    <source>
        <strain evidence="5">TR3.2</strain>
    </source>
</reference>
<dbReference type="InterPro" id="IPR001853">
    <property type="entry name" value="DSBA-like_thioredoxin_dom"/>
</dbReference>
<dbReference type="InterPro" id="IPR014440">
    <property type="entry name" value="HCCAis_GSTk"/>
</dbReference>
<dbReference type="InParanoid" id="A0A1B1YVB0"/>
<dbReference type="CDD" id="cd03022">
    <property type="entry name" value="DsbA_HCCA_Iso"/>
    <property type="match status" value="1"/>
</dbReference>
<dbReference type="GO" id="GO:1901170">
    <property type="term" value="P:naphthalene catabolic process"/>
    <property type="evidence" value="ECO:0007669"/>
    <property type="project" value="InterPro"/>
</dbReference>
<feature type="domain" description="DSBA-like thioredoxin" evidence="3">
    <location>
        <begin position="7"/>
        <end position="189"/>
    </location>
</feature>
<name>A0A1B1YVB0_9GAMM</name>
<proteinExistence type="inferred from homology"/>
<sequence>MSRHVPVTVFFNFRSPYCYLASKSMFGILDRFDCHFEWRPLGGWDGRSSPERAKGKLPIARQDVRRWCRRLGIPFNPPPVTTDPTRAGAGSLLAEQQGRLREYVVELMHAEWGEGRDIGDINVLRDAGRRAGLDPAALAAAVDDPALRGRLAEHMQQAQAVGVFGVPSFVVGEEVFWGNDRLDFLAEHLTELGAARA</sequence>
<dbReference type="OrthoDB" id="5244108at2"/>
<evidence type="ECO:0000256" key="1">
    <source>
        <dbReference type="PIRNR" id="PIRNR006386"/>
    </source>
</evidence>
<dbReference type="GO" id="GO:0006749">
    <property type="term" value="P:glutathione metabolic process"/>
    <property type="evidence" value="ECO:0007669"/>
    <property type="project" value="TreeGrafter"/>
</dbReference>
<dbReference type="InterPro" id="IPR051924">
    <property type="entry name" value="GST_Kappa/NadH"/>
</dbReference>
<comment type="catalytic activity">
    <reaction evidence="1">
        <text>2-hydroxychromene-2-carboxylate = (3E)-4-(2-hydroxyphenyl)-2-oxobut-3-enoate</text>
        <dbReference type="Rhea" id="RHEA:27401"/>
        <dbReference type="ChEBI" id="CHEBI:59350"/>
        <dbReference type="ChEBI" id="CHEBI:59353"/>
        <dbReference type="EC" id="5.99.1.4"/>
    </reaction>
</comment>
<organism evidence="4 5">
    <name type="scientific">Immundisolibacter cernigliae</name>
    <dbReference type="NCBI Taxonomy" id="1810504"/>
    <lineage>
        <taxon>Bacteria</taxon>
        <taxon>Pseudomonadati</taxon>
        <taxon>Pseudomonadota</taxon>
        <taxon>Gammaproteobacteria</taxon>
        <taxon>Immundisolibacterales</taxon>
        <taxon>Immundisolibacteraceae</taxon>
        <taxon>Immundisolibacter</taxon>
    </lineage>
</organism>
<gene>
    <name evidence="4" type="ORF">PG2T_11540</name>
</gene>
<dbReference type="PANTHER" id="PTHR42943:SF2">
    <property type="entry name" value="GLUTATHIONE S-TRANSFERASE KAPPA 1"/>
    <property type="match status" value="1"/>
</dbReference>
<dbReference type="STRING" id="1810504.PG2T_11540"/>
<keyword evidence="1" id="KW-0413">Isomerase</keyword>